<accession>A0A5N5DS52</accession>
<feature type="chain" id="PRO_5025023321" evidence="1">
    <location>
        <begin position="20"/>
        <end position="234"/>
    </location>
</feature>
<proteinExistence type="predicted"/>
<sequence length="234" mass="24435">MPSLSKKTLLLALAGNAAAQYSVRFGPYYSLGATTSYIVEAETTLYPGKTPDPQQDRMVLWPGMGTSNGQLVQSIVSSSTETEAQCGGSSGQWCVFASTYTGETQISGDAKPMSANQGVTINYKYDEASGNYTQTVSIEGQVVSTLSTASGKAQGWGTAVECQDECSGIVNAHTYQNTTIKLAAADSAFKGTLALNEATATELTSPDGGITWTVDKISIAQSSFTPVSSSNARV</sequence>
<name>A0A5N5DS52_9PEZI</name>
<protein>
    <submittedName>
        <fullName evidence="2">Uncharacterized protein</fullName>
    </submittedName>
</protein>
<organism evidence="2 3">
    <name type="scientific">Lasiodiplodia theobromae</name>
    <dbReference type="NCBI Taxonomy" id="45133"/>
    <lineage>
        <taxon>Eukaryota</taxon>
        <taxon>Fungi</taxon>
        <taxon>Dikarya</taxon>
        <taxon>Ascomycota</taxon>
        <taxon>Pezizomycotina</taxon>
        <taxon>Dothideomycetes</taxon>
        <taxon>Dothideomycetes incertae sedis</taxon>
        <taxon>Botryosphaeriales</taxon>
        <taxon>Botryosphaeriaceae</taxon>
        <taxon>Lasiodiplodia</taxon>
    </lineage>
</organism>
<dbReference type="Proteomes" id="UP000325902">
    <property type="component" value="Unassembled WGS sequence"/>
</dbReference>
<gene>
    <name evidence="2" type="ORF">DBV05_g647</name>
</gene>
<evidence type="ECO:0000313" key="3">
    <source>
        <dbReference type="Proteomes" id="UP000325902"/>
    </source>
</evidence>
<keyword evidence="1" id="KW-0732">Signal</keyword>
<reference evidence="2 3" key="1">
    <citation type="journal article" date="2019" name="Sci. Rep.">
        <title>A multi-omics analysis of the grapevine pathogen Lasiodiplodia theobromae reveals that temperature affects the expression of virulence- and pathogenicity-related genes.</title>
        <authorList>
            <person name="Felix C."/>
            <person name="Meneses R."/>
            <person name="Goncalves M.F.M."/>
            <person name="Tilleman L."/>
            <person name="Duarte A.S."/>
            <person name="Jorrin-Novo J.V."/>
            <person name="Van de Peer Y."/>
            <person name="Deforce D."/>
            <person name="Van Nieuwerburgh F."/>
            <person name="Esteves A.C."/>
            <person name="Alves A."/>
        </authorList>
    </citation>
    <scope>NUCLEOTIDE SEQUENCE [LARGE SCALE GENOMIC DNA]</scope>
    <source>
        <strain evidence="2 3">LA-SOL3</strain>
    </source>
</reference>
<comment type="caution">
    <text evidence="2">The sequence shown here is derived from an EMBL/GenBank/DDBJ whole genome shotgun (WGS) entry which is preliminary data.</text>
</comment>
<dbReference type="AlphaFoldDB" id="A0A5N5DS52"/>
<evidence type="ECO:0000313" key="2">
    <source>
        <dbReference type="EMBL" id="KAB2580829.1"/>
    </source>
</evidence>
<feature type="signal peptide" evidence="1">
    <location>
        <begin position="1"/>
        <end position="19"/>
    </location>
</feature>
<keyword evidence="3" id="KW-1185">Reference proteome</keyword>
<dbReference type="EMBL" id="VCHE01000002">
    <property type="protein sequence ID" value="KAB2580829.1"/>
    <property type="molecule type" value="Genomic_DNA"/>
</dbReference>
<dbReference type="OrthoDB" id="5086500at2759"/>
<evidence type="ECO:0000256" key="1">
    <source>
        <dbReference type="SAM" id="SignalP"/>
    </source>
</evidence>